<comment type="caution">
    <text evidence="2">The sequence shown here is derived from an EMBL/GenBank/DDBJ whole genome shotgun (WGS) entry which is preliminary data.</text>
</comment>
<dbReference type="RefSeq" id="XP_040781429.1">
    <property type="nucleotide sequence ID" value="XM_040919381.1"/>
</dbReference>
<reference evidence="2" key="1">
    <citation type="journal article" date="2020" name="Phytopathology">
        <title>Genome sequence of the chestnut blight fungus Cryphonectria parasitica EP155: A fundamental resource for an archetypical invasive plant pathogen.</title>
        <authorList>
            <person name="Crouch J.A."/>
            <person name="Dawe A."/>
            <person name="Aerts A."/>
            <person name="Barry K."/>
            <person name="Churchill A.C.L."/>
            <person name="Grimwood J."/>
            <person name="Hillman B."/>
            <person name="Milgroom M.G."/>
            <person name="Pangilinan J."/>
            <person name="Smith M."/>
            <person name="Salamov A."/>
            <person name="Schmutz J."/>
            <person name="Yadav J."/>
            <person name="Grigoriev I.V."/>
            <person name="Nuss D."/>
        </authorList>
    </citation>
    <scope>NUCLEOTIDE SEQUENCE</scope>
    <source>
        <strain evidence="2">EP155</strain>
    </source>
</reference>
<dbReference type="Proteomes" id="UP000803844">
    <property type="component" value="Unassembled WGS sequence"/>
</dbReference>
<feature type="compositionally biased region" description="Basic and acidic residues" evidence="1">
    <location>
        <begin position="39"/>
        <end position="56"/>
    </location>
</feature>
<accession>A0A9P4YCB6</accession>
<name>A0A9P4YCB6_CRYP1</name>
<keyword evidence="3" id="KW-1185">Reference proteome</keyword>
<gene>
    <name evidence="2" type="ORF">M406DRAFT_320398</name>
</gene>
<evidence type="ECO:0000313" key="3">
    <source>
        <dbReference type="Proteomes" id="UP000803844"/>
    </source>
</evidence>
<sequence length="56" mass="6286">MAGTHAIGHQTGLNHVCSAPAREKEDGNELLSAKFSRGKRGEQRKGYWHHWESISK</sequence>
<evidence type="ECO:0000256" key="1">
    <source>
        <dbReference type="SAM" id="MobiDB-lite"/>
    </source>
</evidence>
<protein>
    <submittedName>
        <fullName evidence="2">Uncharacterized protein</fullName>
    </submittedName>
</protein>
<dbReference type="AlphaFoldDB" id="A0A9P4YCB6"/>
<dbReference type="GeneID" id="63836510"/>
<dbReference type="EMBL" id="MU032344">
    <property type="protein sequence ID" value="KAF3770468.1"/>
    <property type="molecule type" value="Genomic_DNA"/>
</dbReference>
<feature type="region of interest" description="Disordered" evidence="1">
    <location>
        <begin position="1"/>
        <end position="56"/>
    </location>
</feature>
<proteinExistence type="predicted"/>
<organism evidence="2 3">
    <name type="scientific">Cryphonectria parasitica (strain ATCC 38755 / EP155)</name>
    <dbReference type="NCBI Taxonomy" id="660469"/>
    <lineage>
        <taxon>Eukaryota</taxon>
        <taxon>Fungi</taxon>
        <taxon>Dikarya</taxon>
        <taxon>Ascomycota</taxon>
        <taxon>Pezizomycotina</taxon>
        <taxon>Sordariomycetes</taxon>
        <taxon>Sordariomycetidae</taxon>
        <taxon>Diaporthales</taxon>
        <taxon>Cryphonectriaceae</taxon>
        <taxon>Cryphonectria-Endothia species complex</taxon>
        <taxon>Cryphonectria</taxon>
    </lineage>
</organism>
<evidence type="ECO:0000313" key="2">
    <source>
        <dbReference type="EMBL" id="KAF3770468.1"/>
    </source>
</evidence>